<dbReference type="CDD" id="cd00093">
    <property type="entry name" value="HTH_XRE"/>
    <property type="match status" value="1"/>
</dbReference>
<keyword evidence="1" id="KW-0238">DNA-binding</keyword>
<dbReference type="InterPro" id="IPR001387">
    <property type="entry name" value="Cro/C1-type_HTH"/>
</dbReference>
<sequence length="147" mass="16556">MKLQNDLFRPTSSSESVIINDSIARASTESIAAIYVFNDFVEVKKPKNGFVSMDDFLADLESDSDFSESLPEGRKWVADSFYKDNNSLSKLRLERGWSQKQLAEKLNTKQPYIARIENGIDDIQLSTIKKLAKVFGLSIVEIIEAVS</sequence>
<dbReference type="HOGENOM" id="CLU_1765889_0_0_4"/>
<dbReference type="Pfam" id="PF01381">
    <property type="entry name" value="HTH_3"/>
    <property type="match status" value="1"/>
</dbReference>
<dbReference type="SUPFAM" id="SSF47413">
    <property type="entry name" value="lambda repressor-like DNA-binding domains"/>
    <property type="match status" value="1"/>
</dbReference>
<dbReference type="STRING" id="666681.M301_2120"/>
<evidence type="ECO:0000313" key="3">
    <source>
        <dbReference type="EMBL" id="ADI30488.1"/>
    </source>
</evidence>
<dbReference type="RefSeq" id="WP_013148797.1">
    <property type="nucleotide sequence ID" value="NC_014207.1"/>
</dbReference>
<evidence type="ECO:0000259" key="2">
    <source>
        <dbReference type="PROSITE" id="PS50943"/>
    </source>
</evidence>
<name>D7DKP2_METV0</name>
<feature type="domain" description="HTH cro/C1-type" evidence="2">
    <location>
        <begin position="88"/>
        <end position="142"/>
    </location>
</feature>
<dbReference type="SMART" id="SM00530">
    <property type="entry name" value="HTH_XRE"/>
    <property type="match status" value="1"/>
</dbReference>
<dbReference type="Proteomes" id="UP000000383">
    <property type="component" value="Chromosome"/>
</dbReference>
<dbReference type="PROSITE" id="PS50943">
    <property type="entry name" value="HTH_CROC1"/>
    <property type="match status" value="1"/>
</dbReference>
<reference evidence="3 4" key="2">
    <citation type="journal article" date="2011" name="J. Bacteriol.">
        <title>Genomes of three methylotrophs from a single niche uncover genetic and metabolic divergence of Methylophilaceae.</title>
        <authorList>
            <person name="Lapidus A."/>
            <person name="Clum A."/>
            <person name="Labutti K."/>
            <person name="Kaluzhnaya M.G."/>
            <person name="Lim S."/>
            <person name="Beck D.A."/>
            <person name="Glavina Del Rio T."/>
            <person name="Nolan M."/>
            <person name="Mavromatis K."/>
            <person name="Huntemann M."/>
            <person name="Lucas S."/>
            <person name="Lidstrom M.E."/>
            <person name="Ivanova N."/>
            <person name="Chistoserdova L."/>
        </authorList>
    </citation>
    <scope>NUCLEOTIDE SEQUENCE [LARGE SCALE GENOMIC DNA]</scope>
    <source>
        <strain evidence="3 4">301</strain>
    </source>
</reference>
<dbReference type="GO" id="GO:0003677">
    <property type="term" value="F:DNA binding"/>
    <property type="evidence" value="ECO:0007669"/>
    <property type="project" value="UniProtKB-KW"/>
</dbReference>
<evidence type="ECO:0000313" key="4">
    <source>
        <dbReference type="Proteomes" id="UP000000383"/>
    </source>
</evidence>
<reference evidence="4" key="1">
    <citation type="submission" date="2010-05" db="EMBL/GenBank/DDBJ databases">
        <title>Complete sequence of Methylotenera sp. 301.</title>
        <authorList>
            <person name="Lucas S."/>
            <person name="Copeland A."/>
            <person name="Lapidus A."/>
            <person name="Cheng J.-F."/>
            <person name="Bruce D."/>
            <person name="Goodwin L."/>
            <person name="Pitluck S."/>
            <person name="Clum A."/>
            <person name="Land M."/>
            <person name="Hauser L."/>
            <person name="Kyrpides N."/>
            <person name="Ivanova N."/>
            <person name="Chistoservova L."/>
            <person name="Kalyuzhnaya M."/>
            <person name="Woyke T."/>
        </authorList>
    </citation>
    <scope>NUCLEOTIDE SEQUENCE [LARGE SCALE GENOMIC DNA]</scope>
    <source>
        <strain evidence="4">301</strain>
    </source>
</reference>
<dbReference type="PANTHER" id="PTHR46558:SF4">
    <property type="entry name" value="DNA-BIDING PHAGE PROTEIN"/>
    <property type="match status" value="1"/>
</dbReference>
<accession>D7DKP2</accession>
<dbReference type="PANTHER" id="PTHR46558">
    <property type="entry name" value="TRACRIPTIONAL REGULATORY PROTEIN-RELATED-RELATED"/>
    <property type="match status" value="1"/>
</dbReference>
<dbReference type="KEGG" id="meh:M301_2120"/>
<dbReference type="InterPro" id="IPR010982">
    <property type="entry name" value="Lambda_DNA-bd_dom_sf"/>
</dbReference>
<organism evidence="3 4">
    <name type="scientific">Methylotenera versatilis (strain 301)</name>
    <dbReference type="NCBI Taxonomy" id="666681"/>
    <lineage>
        <taxon>Bacteria</taxon>
        <taxon>Pseudomonadati</taxon>
        <taxon>Pseudomonadota</taxon>
        <taxon>Betaproteobacteria</taxon>
        <taxon>Nitrosomonadales</taxon>
        <taxon>Methylophilaceae</taxon>
        <taxon>Methylotenera</taxon>
    </lineage>
</organism>
<dbReference type="EMBL" id="CP002056">
    <property type="protein sequence ID" value="ADI30488.1"/>
    <property type="molecule type" value="Genomic_DNA"/>
</dbReference>
<proteinExistence type="predicted"/>
<dbReference type="AlphaFoldDB" id="D7DKP2"/>
<dbReference type="eggNOG" id="COG1396">
    <property type="taxonomic scope" value="Bacteria"/>
</dbReference>
<evidence type="ECO:0000256" key="1">
    <source>
        <dbReference type="ARBA" id="ARBA00023125"/>
    </source>
</evidence>
<dbReference type="Gene3D" id="1.10.260.40">
    <property type="entry name" value="lambda repressor-like DNA-binding domains"/>
    <property type="match status" value="1"/>
</dbReference>
<keyword evidence="4" id="KW-1185">Reference proteome</keyword>
<gene>
    <name evidence="3" type="ordered locus">M301_2120</name>
</gene>
<protein>
    <submittedName>
        <fullName evidence="3">Transcriptional regulator, XRE family</fullName>
    </submittedName>
</protein>